<protein>
    <recommendedName>
        <fullName evidence="2">glutaminase</fullName>
        <ecNumber evidence="2">3.5.1.2</ecNumber>
    </recommendedName>
</protein>
<evidence type="ECO:0000256" key="3">
    <source>
        <dbReference type="ARBA" id="ARBA00022801"/>
    </source>
</evidence>
<dbReference type="GO" id="GO:0004359">
    <property type="term" value="F:glutaminase activity"/>
    <property type="evidence" value="ECO:0007669"/>
    <property type="project" value="UniProtKB-EC"/>
</dbReference>
<dbReference type="InterPro" id="IPR021196">
    <property type="entry name" value="PdxT/SNO_CS"/>
</dbReference>
<organism evidence="9 10">
    <name type="scientific">Slackia piriformis YIT 12062</name>
    <dbReference type="NCBI Taxonomy" id="742818"/>
    <lineage>
        <taxon>Bacteria</taxon>
        <taxon>Bacillati</taxon>
        <taxon>Actinomycetota</taxon>
        <taxon>Coriobacteriia</taxon>
        <taxon>Eggerthellales</taxon>
        <taxon>Eggerthellaceae</taxon>
        <taxon>Slackia</taxon>
    </lineage>
</organism>
<name>K0YL81_9ACTN</name>
<gene>
    <name evidence="9" type="ORF">HMPREF9451_00570</name>
</gene>
<dbReference type="PROSITE" id="PS01236">
    <property type="entry name" value="PDXT_SNO_1"/>
    <property type="match status" value="1"/>
</dbReference>
<keyword evidence="6" id="KW-0456">Lyase</keyword>
<dbReference type="SUPFAM" id="SSF52317">
    <property type="entry name" value="Class I glutamine amidotransferase-like"/>
    <property type="match status" value="1"/>
</dbReference>
<keyword evidence="5" id="KW-0315">Glutamine amidotransferase</keyword>
<dbReference type="GO" id="GO:1903600">
    <property type="term" value="C:glutaminase complex"/>
    <property type="evidence" value="ECO:0007669"/>
    <property type="project" value="TreeGrafter"/>
</dbReference>
<dbReference type="FunCoup" id="K0YL81">
    <property type="interactions" value="74"/>
</dbReference>
<dbReference type="NCBIfam" id="TIGR03800">
    <property type="entry name" value="PLP_synth_Pdx2"/>
    <property type="match status" value="1"/>
</dbReference>
<evidence type="ECO:0000256" key="5">
    <source>
        <dbReference type="ARBA" id="ARBA00022962"/>
    </source>
</evidence>
<feature type="active site" description="Nucleophile" evidence="8">
    <location>
        <position position="88"/>
    </location>
</feature>
<evidence type="ECO:0000256" key="6">
    <source>
        <dbReference type="ARBA" id="ARBA00023239"/>
    </source>
</evidence>
<evidence type="ECO:0000256" key="1">
    <source>
        <dbReference type="ARBA" id="ARBA00008345"/>
    </source>
</evidence>
<evidence type="ECO:0000313" key="10">
    <source>
        <dbReference type="Proteomes" id="UP000006069"/>
    </source>
</evidence>
<dbReference type="GO" id="GO:0008614">
    <property type="term" value="P:pyridoxine metabolic process"/>
    <property type="evidence" value="ECO:0007669"/>
    <property type="project" value="TreeGrafter"/>
</dbReference>
<dbReference type="PIRSF" id="PIRSF005639">
    <property type="entry name" value="Glut_amidoT_SNO"/>
    <property type="match status" value="1"/>
</dbReference>
<dbReference type="eggNOG" id="COG0311">
    <property type="taxonomic scope" value="Bacteria"/>
</dbReference>
<evidence type="ECO:0000256" key="8">
    <source>
        <dbReference type="PIRSR" id="PIRSR005639-1"/>
    </source>
</evidence>
<proteinExistence type="inferred from homology"/>
<evidence type="ECO:0000256" key="2">
    <source>
        <dbReference type="ARBA" id="ARBA00012918"/>
    </source>
</evidence>
<dbReference type="InterPro" id="IPR002161">
    <property type="entry name" value="PdxT/SNO"/>
</dbReference>
<accession>K0YL81</accession>
<comment type="similarity">
    <text evidence="1">Belongs to the glutaminase PdxT/SNO family.</text>
</comment>
<dbReference type="PANTHER" id="PTHR31559">
    <property type="entry name" value="PYRIDOXAL 5'-PHOSPHATE SYNTHASE SUBUNIT SNO"/>
    <property type="match status" value="1"/>
</dbReference>
<dbReference type="InParanoid" id="K0YL81"/>
<dbReference type="GO" id="GO:0016829">
    <property type="term" value="F:lyase activity"/>
    <property type="evidence" value="ECO:0007669"/>
    <property type="project" value="UniProtKB-KW"/>
</dbReference>
<dbReference type="AlphaFoldDB" id="K0YL81"/>
<dbReference type="RefSeq" id="WP_009138799.1">
    <property type="nucleotide sequence ID" value="NZ_JH815198.1"/>
</dbReference>
<keyword evidence="10" id="KW-1185">Reference proteome</keyword>
<dbReference type="EC" id="3.5.1.2" evidence="2"/>
<dbReference type="Gene3D" id="3.40.50.880">
    <property type="match status" value="1"/>
</dbReference>
<dbReference type="GO" id="GO:0005829">
    <property type="term" value="C:cytosol"/>
    <property type="evidence" value="ECO:0007669"/>
    <property type="project" value="TreeGrafter"/>
</dbReference>
<evidence type="ECO:0000256" key="4">
    <source>
        <dbReference type="ARBA" id="ARBA00022898"/>
    </source>
</evidence>
<comment type="catalytic activity">
    <reaction evidence="7">
        <text>L-glutamine + H2O = L-glutamate + NH4(+)</text>
        <dbReference type="Rhea" id="RHEA:15889"/>
        <dbReference type="ChEBI" id="CHEBI:15377"/>
        <dbReference type="ChEBI" id="CHEBI:28938"/>
        <dbReference type="ChEBI" id="CHEBI:29985"/>
        <dbReference type="ChEBI" id="CHEBI:58359"/>
        <dbReference type="EC" id="3.5.1.2"/>
    </reaction>
</comment>
<dbReference type="Pfam" id="PF01174">
    <property type="entry name" value="SNO"/>
    <property type="match status" value="1"/>
</dbReference>
<evidence type="ECO:0000313" key="9">
    <source>
        <dbReference type="EMBL" id="EJZ84261.1"/>
    </source>
</evidence>
<dbReference type="PANTHER" id="PTHR31559:SF0">
    <property type="entry name" value="PYRIDOXAL 5'-PHOSPHATE SYNTHASE SUBUNIT SNO1-RELATED"/>
    <property type="match status" value="1"/>
</dbReference>
<sequence>MCATGCGESPRVAVLALQGAFAEHEVVLAKLGVRWTELREAGDLRKEFDALILPGGESTVQAKLLEDLGMLAPLKARIEGGMPVLGTCAGAILLAEGIDEGKGSGSCSGGSPRGFATMPIRVRRNAYGRQLGSFRTEGLFACCKNPSKSGKIPMTFVRAPRIEAVGEGVEVLARAHGDIVAVRYGNQMALSFHPELDDDTSVHEVFLSLVR</sequence>
<dbReference type="PATRIC" id="fig|742818.3.peg.619"/>
<dbReference type="OrthoDB" id="9810320at2"/>
<dbReference type="Proteomes" id="UP000006069">
    <property type="component" value="Unassembled WGS sequence"/>
</dbReference>
<keyword evidence="3" id="KW-0378">Hydrolase</keyword>
<reference evidence="9 10" key="1">
    <citation type="submission" date="2012-08" db="EMBL/GenBank/DDBJ databases">
        <title>The Genome Sequence of Slackia piriformis YIT 12062.</title>
        <authorList>
            <consortium name="The Broad Institute Genome Sequencing Platform"/>
            <person name="Earl A."/>
            <person name="Ward D."/>
            <person name="Feldgarden M."/>
            <person name="Gevers D."/>
            <person name="Morotomi M."/>
            <person name="Walker B."/>
            <person name="Young S.K."/>
            <person name="Zeng Q."/>
            <person name="Gargeya S."/>
            <person name="Fitzgerald M."/>
            <person name="Haas B."/>
            <person name="Abouelleil A."/>
            <person name="Alvarado L."/>
            <person name="Arachchi H.M."/>
            <person name="Berlin A.M."/>
            <person name="Chapman S.B."/>
            <person name="Goldberg J."/>
            <person name="Griggs A."/>
            <person name="Gujja S."/>
            <person name="Hansen M."/>
            <person name="Howarth C."/>
            <person name="Imamovic A."/>
            <person name="Larimer J."/>
            <person name="McCowen C."/>
            <person name="Montmayeur A."/>
            <person name="Murphy C."/>
            <person name="Neiman D."/>
            <person name="Pearson M."/>
            <person name="Priest M."/>
            <person name="Roberts A."/>
            <person name="Saif S."/>
            <person name="Shea T."/>
            <person name="Sisk P."/>
            <person name="Sykes S."/>
            <person name="Wortman J."/>
            <person name="Nusbaum C."/>
            <person name="Birren B."/>
        </authorList>
    </citation>
    <scope>NUCLEOTIDE SEQUENCE [LARGE SCALE GENOMIC DNA]</scope>
    <source>
        <strain evidence="9 10">YIT 12062</strain>
    </source>
</reference>
<dbReference type="EMBL" id="ADMD01000002">
    <property type="protein sequence ID" value="EJZ84261.1"/>
    <property type="molecule type" value="Genomic_DNA"/>
</dbReference>
<dbReference type="GO" id="GO:0042823">
    <property type="term" value="P:pyridoxal phosphate biosynthetic process"/>
    <property type="evidence" value="ECO:0007669"/>
    <property type="project" value="InterPro"/>
</dbReference>
<keyword evidence="4" id="KW-0663">Pyridoxal phosphate</keyword>
<dbReference type="HOGENOM" id="CLU_069674_2_0_11"/>
<comment type="caution">
    <text evidence="9">The sequence shown here is derived from an EMBL/GenBank/DDBJ whole genome shotgun (WGS) entry which is preliminary data.</text>
</comment>
<feature type="active site" description="Charge relay system" evidence="8">
    <location>
        <position position="195"/>
    </location>
</feature>
<dbReference type="PROSITE" id="PS51273">
    <property type="entry name" value="GATASE_TYPE_1"/>
    <property type="match status" value="1"/>
</dbReference>
<dbReference type="InterPro" id="IPR029062">
    <property type="entry name" value="Class_I_gatase-like"/>
</dbReference>
<feature type="active site" description="Charge relay system" evidence="8">
    <location>
        <position position="193"/>
    </location>
</feature>
<evidence type="ECO:0000256" key="7">
    <source>
        <dbReference type="ARBA" id="ARBA00049534"/>
    </source>
</evidence>
<dbReference type="PROSITE" id="PS51130">
    <property type="entry name" value="PDXT_SNO_2"/>
    <property type="match status" value="1"/>
</dbReference>